<accession>A0A7E4VHK1</accession>
<feature type="domain" description="Ribosomal RNA-processing protein 14/surfeit locus protein 6 C-terminal" evidence="5">
    <location>
        <begin position="284"/>
        <end position="495"/>
    </location>
</feature>
<dbReference type="Pfam" id="PF04935">
    <property type="entry name" value="SURF6"/>
    <property type="match status" value="1"/>
</dbReference>
<feature type="compositionally biased region" description="Basic and acidic residues" evidence="4">
    <location>
        <begin position="334"/>
        <end position="346"/>
    </location>
</feature>
<dbReference type="PANTHER" id="PTHR14369:SF0">
    <property type="entry name" value="SURFEIT LOCUS PROTEIN 6"/>
    <property type="match status" value="1"/>
</dbReference>
<evidence type="ECO:0000259" key="5">
    <source>
        <dbReference type="Pfam" id="PF04935"/>
    </source>
</evidence>
<evidence type="ECO:0000256" key="3">
    <source>
        <dbReference type="ARBA" id="ARBA00023242"/>
    </source>
</evidence>
<reference evidence="6" key="1">
    <citation type="journal article" date="2013" name="Genetics">
        <title>The draft genome and transcriptome of Panagrellus redivivus are shaped by the harsh demands of a free-living lifestyle.</title>
        <authorList>
            <person name="Srinivasan J."/>
            <person name="Dillman A.R."/>
            <person name="Macchietto M.G."/>
            <person name="Heikkinen L."/>
            <person name="Lakso M."/>
            <person name="Fracchia K.M."/>
            <person name="Antoshechkin I."/>
            <person name="Mortazavi A."/>
            <person name="Wong G."/>
            <person name="Sternberg P.W."/>
        </authorList>
    </citation>
    <scope>NUCLEOTIDE SEQUENCE [LARGE SCALE GENOMIC DNA]</scope>
    <source>
        <strain evidence="6">MT8872</strain>
    </source>
</reference>
<feature type="compositionally biased region" description="Acidic residues" evidence="4">
    <location>
        <begin position="247"/>
        <end position="264"/>
    </location>
</feature>
<comment type="subcellular location">
    <subcellularLocation>
        <location evidence="1">Nucleus</location>
    </subcellularLocation>
</comment>
<dbReference type="Proteomes" id="UP000492821">
    <property type="component" value="Unassembled WGS sequence"/>
</dbReference>
<dbReference type="GO" id="GO:0003677">
    <property type="term" value="F:DNA binding"/>
    <property type="evidence" value="ECO:0007669"/>
    <property type="project" value="TreeGrafter"/>
</dbReference>
<feature type="compositionally biased region" description="Acidic residues" evidence="4">
    <location>
        <begin position="157"/>
        <end position="224"/>
    </location>
</feature>
<organism evidence="6 7">
    <name type="scientific">Panagrellus redivivus</name>
    <name type="common">Microworm</name>
    <dbReference type="NCBI Taxonomy" id="6233"/>
    <lineage>
        <taxon>Eukaryota</taxon>
        <taxon>Metazoa</taxon>
        <taxon>Ecdysozoa</taxon>
        <taxon>Nematoda</taxon>
        <taxon>Chromadorea</taxon>
        <taxon>Rhabditida</taxon>
        <taxon>Tylenchina</taxon>
        <taxon>Panagrolaimomorpha</taxon>
        <taxon>Panagrolaimoidea</taxon>
        <taxon>Panagrolaimidae</taxon>
        <taxon>Panagrellus</taxon>
    </lineage>
</organism>
<dbReference type="InterPro" id="IPR007019">
    <property type="entry name" value="SURF6"/>
</dbReference>
<dbReference type="WBParaSite" id="Pan_g21259.t1">
    <property type="protein sequence ID" value="Pan_g21259.t1"/>
    <property type="gene ID" value="Pan_g21259"/>
</dbReference>
<name>A0A7E4VHK1_PANRE</name>
<evidence type="ECO:0000313" key="7">
    <source>
        <dbReference type="WBParaSite" id="Pan_g21259.t1"/>
    </source>
</evidence>
<dbReference type="AlphaFoldDB" id="A0A7E4VHK1"/>
<reference evidence="7" key="2">
    <citation type="submission" date="2020-10" db="UniProtKB">
        <authorList>
            <consortium name="WormBaseParasite"/>
        </authorList>
    </citation>
    <scope>IDENTIFICATION</scope>
</reference>
<feature type="region of interest" description="Disordered" evidence="4">
    <location>
        <begin position="448"/>
        <end position="504"/>
    </location>
</feature>
<dbReference type="PANTHER" id="PTHR14369">
    <property type="entry name" value="SURFEIT LOCUS PROTEIN 6"/>
    <property type="match status" value="1"/>
</dbReference>
<feature type="compositionally biased region" description="Basic residues" evidence="4">
    <location>
        <begin position="492"/>
        <end position="504"/>
    </location>
</feature>
<dbReference type="GO" id="GO:0005730">
    <property type="term" value="C:nucleolus"/>
    <property type="evidence" value="ECO:0007669"/>
    <property type="project" value="TreeGrafter"/>
</dbReference>
<evidence type="ECO:0000256" key="1">
    <source>
        <dbReference type="ARBA" id="ARBA00004123"/>
    </source>
</evidence>
<feature type="compositionally biased region" description="Low complexity" evidence="4">
    <location>
        <begin position="228"/>
        <end position="245"/>
    </location>
</feature>
<feature type="compositionally biased region" description="Basic and acidic residues" evidence="4">
    <location>
        <begin position="380"/>
        <end position="412"/>
    </location>
</feature>
<keyword evidence="6" id="KW-1185">Reference proteome</keyword>
<dbReference type="GO" id="GO:0042273">
    <property type="term" value="P:ribosomal large subunit biogenesis"/>
    <property type="evidence" value="ECO:0007669"/>
    <property type="project" value="TreeGrafter"/>
</dbReference>
<feature type="compositionally biased region" description="Acidic residues" evidence="4">
    <location>
        <begin position="347"/>
        <end position="356"/>
    </location>
</feature>
<feature type="compositionally biased region" description="Acidic residues" evidence="4">
    <location>
        <begin position="283"/>
        <end position="315"/>
    </location>
</feature>
<protein>
    <submittedName>
        <fullName evidence="7">SURF6 domain-containing protein</fullName>
    </submittedName>
</protein>
<dbReference type="GO" id="GO:0042274">
    <property type="term" value="P:ribosomal small subunit biogenesis"/>
    <property type="evidence" value="ECO:0007669"/>
    <property type="project" value="TreeGrafter"/>
</dbReference>
<comment type="similarity">
    <text evidence="2">Belongs to the SURF6 family.</text>
</comment>
<dbReference type="GO" id="GO:0003723">
    <property type="term" value="F:RNA binding"/>
    <property type="evidence" value="ECO:0007669"/>
    <property type="project" value="TreeGrafter"/>
</dbReference>
<keyword evidence="3" id="KW-0539">Nucleus</keyword>
<evidence type="ECO:0000256" key="4">
    <source>
        <dbReference type="SAM" id="MobiDB-lite"/>
    </source>
</evidence>
<proteinExistence type="inferred from homology"/>
<feature type="region of interest" description="Disordered" evidence="4">
    <location>
        <begin position="130"/>
        <end position="412"/>
    </location>
</feature>
<dbReference type="InterPro" id="IPR029190">
    <property type="entry name" value="Rrp14/SURF6_C"/>
</dbReference>
<evidence type="ECO:0000256" key="2">
    <source>
        <dbReference type="ARBA" id="ARBA00005904"/>
    </source>
</evidence>
<sequence length="504" mass="56251">MTEEQLTKTLKKFEFLANVIPKEKWGFQPDLLEDLRESKQTIVEETVPKSVLKGLSLRQKIRLGHRLGPKTDTVLDIFNWAAKSDFADSGMPMIMTPIAKQPAKAVKKTAEQTEEEAKIAKILLAKGIKPRNGATSIGGPPAAKKAKVSETAIPVDASDDEEEANINDSDEEEVVGAEDSDEEMEVDGSDDDEVDDDESSSEVVEDDEEVMEVDESFEGEEEEPTPAPVKKQPVAKKTAVVPKVAPEVEESSEEEEEEEDESETEATAAEIPKVTPKQAAAEAESDADSDEDDEEADSNESLDGSADEEEEEEEPVAPSKAKNSQPSKPVTEAKPIKAEVKPKTETETEPTTEDFDFSLLKNSLDKPDKVDKKKKKSKTDKRDSFKGRDYKSLLKKVEGREERLEKVREKNPEAAAAMETNIKFKKALKQASGEKVKDNPELLKKGIKRKEKQKEVRSKKWKKRVNTVKKAQADRQAKRTANIQKRKDTKKEHKIKRAKKRVKA</sequence>
<evidence type="ECO:0000313" key="6">
    <source>
        <dbReference type="Proteomes" id="UP000492821"/>
    </source>
</evidence>